<feature type="compositionally biased region" description="Low complexity" evidence="1">
    <location>
        <begin position="200"/>
        <end position="212"/>
    </location>
</feature>
<feature type="compositionally biased region" description="Pro residues" evidence="1">
    <location>
        <begin position="285"/>
        <end position="311"/>
    </location>
</feature>
<feature type="compositionally biased region" description="Polar residues" evidence="1">
    <location>
        <begin position="118"/>
        <end position="135"/>
    </location>
</feature>
<name>A0A836CMX1_9STRA</name>
<evidence type="ECO:0000313" key="3">
    <source>
        <dbReference type="Proteomes" id="UP000664859"/>
    </source>
</evidence>
<keyword evidence="3" id="KW-1185">Reference proteome</keyword>
<sequence length="680" mass="75715">MPVEGPQCMHCGVFNFYPQAAQAFTAPQMYPVQSAHQQMWNGYPMAPTYMMPAISVPDMHPTQIQIDYSCTGPVVYHHDQHMTPFDVPPPPVQPQQYEHCVVQQPFTTPQLAYMQVPPRQQQSASMQTPHLQQQLARVRTPRCEQRQRPPATNRQQPPAKTRTPPREQRQQHPAKTQTLLRQQPPAPSQAPPRQQPPTPTQTREQPPAKTQTPPRPQPTQTPPREQRQQPPAPSHTPPRQQPQTPTQTPPREQCQQPPARTQTPARQQPPTKTQTPPSEQRQQPPAKPQAPPRQQPPAPTQTPNRQPPPHPLQSTGREASSPNPRPLAREIGQHQLSHTAPPQQHVTEAQEPHQQQIPGNAATPQRLQQTPTREQPRPEQQDSNEDTGVNTAPLPDAIVTNIKVRAPGARASKTSRTSKHKKSKPQIFDDEEDVVLQAAIEQARQETAIKDIAGERAIITLAYVCAVTPAKVTSALHDSLPEIQPLMANMKFQEAVDGLTIASVLMLALSRPSWLDLKVSRIKKLDATARTLYEPLHALVHKVICTADVLLVAVFTMHLAWSSTNSPEVAQFVCDKVYDMSCAETHILNHDDLIDTIGAKYITSVGSGAADMSETRVSAVVDLMISLRFGKVISLKLGTDIRNAPIDRLKPIVRAIDAGMCESQCLKFAKAMLNIDKRRR</sequence>
<feature type="compositionally biased region" description="Polar residues" evidence="1">
    <location>
        <begin position="171"/>
        <end position="180"/>
    </location>
</feature>
<feature type="region of interest" description="Disordered" evidence="1">
    <location>
        <begin position="116"/>
        <end position="427"/>
    </location>
</feature>
<comment type="caution">
    <text evidence="2">The sequence shown here is derived from an EMBL/GenBank/DDBJ whole genome shotgun (WGS) entry which is preliminary data.</text>
</comment>
<reference evidence="2" key="1">
    <citation type="submission" date="2021-02" db="EMBL/GenBank/DDBJ databases">
        <title>First Annotated Genome of the Yellow-green Alga Tribonema minus.</title>
        <authorList>
            <person name="Mahan K.M."/>
        </authorList>
    </citation>
    <scope>NUCLEOTIDE SEQUENCE</scope>
    <source>
        <strain evidence="2">UTEX B ZZ1240</strain>
    </source>
</reference>
<evidence type="ECO:0000313" key="2">
    <source>
        <dbReference type="EMBL" id="KAG5191259.1"/>
    </source>
</evidence>
<evidence type="ECO:0000256" key="1">
    <source>
        <dbReference type="SAM" id="MobiDB-lite"/>
    </source>
</evidence>
<feature type="compositionally biased region" description="Pro residues" evidence="1">
    <location>
        <begin position="184"/>
        <end position="199"/>
    </location>
</feature>
<feature type="compositionally biased region" description="Low complexity" evidence="1">
    <location>
        <begin position="241"/>
        <end position="284"/>
    </location>
</feature>
<protein>
    <submittedName>
        <fullName evidence="2">Uncharacterized protein</fullName>
    </submittedName>
</protein>
<feature type="compositionally biased region" description="Polar residues" evidence="1">
    <location>
        <begin position="334"/>
        <end position="373"/>
    </location>
</feature>
<gene>
    <name evidence="2" type="ORF">JKP88DRAFT_251590</name>
</gene>
<feature type="compositionally biased region" description="Pro residues" evidence="1">
    <location>
        <begin position="230"/>
        <end position="240"/>
    </location>
</feature>
<accession>A0A836CMX1</accession>
<organism evidence="2 3">
    <name type="scientific">Tribonema minus</name>
    <dbReference type="NCBI Taxonomy" id="303371"/>
    <lineage>
        <taxon>Eukaryota</taxon>
        <taxon>Sar</taxon>
        <taxon>Stramenopiles</taxon>
        <taxon>Ochrophyta</taxon>
        <taxon>PX clade</taxon>
        <taxon>Xanthophyceae</taxon>
        <taxon>Tribonematales</taxon>
        <taxon>Tribonemataceae</taxon>
        <taxon>Tribonema</taxon>
    </lineage>
</organism>
<proteinExistence type="predicted"/>
<dbReference type="AlphaFoldDB" id="A0A836CMX1"/>
<dbReference type="Proteomes" id="UP000664859">
    <property type="component" value="Unassembled WGS sequence"/>
</dbReference>
<dbReference type="PRINTS" id="PR01217">
    <property type="entry name" value="PRICHEXTENSN"/>
</dbReference>
<dbReference type="EMBL" id="JAFCMP010000021">
    <property type="protein sequence ID" value="KAG5191259.1"/>
    <property type="molecule type" value="Genomic_DNA"/>
</dbReference>